<reference evidence="6 7" key="1">
    <citation type="submission" date="2021-03" db="EMBL/GenBank/DDBJ databases">
        <title>Antimicrobial resistance genes in bacteria isolated from Japanese honey, and their potential for conferring macrolide and lincosamide resistance in the American foulbrood pathogen Paenibacillus larvae.</title>
        <authorList>
            <person name="Okamoto M."/>
            <person name="Kumagai M."/>
            <person name="Kanamori H."/>
            <person name="Takamatsu D."/>
        </authorList>
    </citation>
    <scope>NUCLEOTIDE SEQUENCE [LARGE SCALE GENOMIC DNA]</scope>
    <source>
        <strain evidence="6 7">J34TS1</strain>
    </source>
</reference>
<keyword evidence="3" id="KW-0560">Oxidoreductase</keyword>
<organism evidence="6 7">
    <name type="scientific">Paenibacillus azoreducens</name>
    <dbReference type="NCBI Taxonomy" id="116718"/>
    <lineage>
        <taxon>Bacteria</taxon>
        <taxon>Bacillati</taxon>
        <taxon>Bacillota</taxon>
        <taxon>Bacilli</taxon>
        <taxon>Bacillales</taxon>
        <taxon>Paenibacillaceae</taxon>
        <taxon>Paenibacillus</taxon>
    </lineage>
</organism>
<dbReference type="SMART" id="SM00829">
    <property type="entry name" value="PKS_ER"/>
    <property type="match status" value="1"/>
</dbReference>
<protein>
    <submittedName>
        <fullName evidence="6">L-threonine 3-dehydrogenase</fullName>
    </submittedName>
</protein>
<evidence type="ECO:0000256" key="3">
    <source>
        <dbReference type="ARBA" id="ARBA00023002"/>
    </source>
</evidence>
<evidence type="ECO:0000313" key="6">
    <source>
        <dbReference type="EMBL" id="GIO49103.1"/>
    </source>
</evidence>
<dbReference type="NCBIfam" id="NF003808">
    <property type="entry name" value="PRK05396.1"/>
    <property type="match status" value="1"/>
</dbReference>
<keyword evidence="2 4" id="KW-0862">Zinc</keyword>
<dbReference type="InterPro" id="IPR050129">
    <property type="entry name" value="Zn_alcohol_dh"/>
</dbReference>
<dbReference type="InterPro" id="IPR002328">
    <property type="entry name" value="ADH_Zn_CS"/>
</dbReference>
<dbReference type="InterPro" id="IPR013149">
    <property type="entry name" value="ADH-like_C"/>
</dbReference>
<feature type="domain" description="Enoyl reductase (ER)" evidence="5">
    <location>
        <begin position="16"/>
        <end position="343"/>
    </location>
</feature>
<dbReference type="InterPro" id="IPR011032">
    <property type="entry name" value="GroES-like_sf"/>
</dbReference>
<dbReference type="Proteomes" id="UP000682811">
    <property type="component" value="Unassembled WGS sequence"/>
</dbReference>
<evidence type="ECO:0000313" key="7">
    <source>
        <dbReference type="Proteomes" id="UP000682811"/>
    </source>
</evidence>
<sequence>MQKTMIGLVKEQRAPGAVLKEVPLPIIGPDEVLVQVKASSICGTDLHIYNWDAWAEKSVVTGNVFGHEFSGIVVKTGEWAGHIRIGDHVSAEGHMVCGNCKACRTGNKHVCRNTRSFGITAPGCFAEYAVVKADNIIRNDPDMPHELASLQDPLGNAVHTVLAGDIVGKSVLIVGAGLIGLMAISVAKACGAGLVMAADVHPYRLGMAHRMGADIVINSSKASLPELVRDVTGGEGAEVVLEMSGHPGAIRDGFEAAGRAARVSLLGIPAEDVALDMGQIIFKALRVEGITGRRMDETWHQLKGLLRNGDLGLGKLVTHTCSLDRFEEAFALMNSGSCGKIVFLNGLRNHFEAVKHPSAQTLLHV</sequence>
<gene>
    <name evidence="6" type="primary">tdh</name>
    <name evidence="6" type="ORF">J34TS1_38680</name>
</gene>
<dbReference type="SUPFAM" id="SSF50129">
    <property type="entry name" value="GroES-like"/>
    <property type="match status" value="1"/>
</dbReference>
<dbReference type="Pfam" id="PF00107">
    <property type="entry name" value="ADH_zinc_N"/>
    <property type="match status" value="1"/>
</dbReference>
<dbReference type="Gene3D" id="3.40.50.720">
    <property type="entry name" value="NAD(P)-binding Rossmann-like Domain"/>
    <property type="match status" value="1"/>
</dbReference>
<dbReference type="InterPro" id="IPR013154">
    <property type="entry name" value="ADH-like_N"/>
</dbReference>
<evidence type="ECO:0000259" key="5">
    <source>
        <dbReference type="SMART" id="SM00829"/>
    </source>
</evidence>
<dbReference type="PANTHER" id="PTHR43401:SF2">
    <property type="entry name" value="L-THREONINE 3-DEHYDROGENASE"/>
    <property type="match status" value="1"/>
</dbReference>
<evidence type="ECO:0000256" key="2">
    <source>
        <dbReference type="ARBA" id="ARBA00022833"/>
    </source>
</evidence>
<keyword evidence="1 4" id="KW-0479">Metal-binding</keyword>
<comment type="caution">
    <text evidence="6">The sequence shown here is derived from an EMBL/GenBank/DDBJ whole genome shotgun (WGS) entry which is preliminary data.</text>
</comment>
<dbReference type="GO" id="GO:0016491">
    <property type="term" value="F:oxidoreductase activity"/>
    <property type="evidence" value="ECO:0007669"/>
    <property type="project" value="UniProtKB-KW"/>
</dbReference>
<proteinExistence type="inferred from homology"/>
<dbReference type="PANTHER" id="PTHR43401">
    <property type="entry name" value="L-THREONINE 3-DEHYDROGENASE"/>
    <property type="match status" value="1"/>
</dbReference>
<dbReference type="RefSeq" id="WP_212979665.1">
    <property type="nucleotide sequence ID" value="NZ_AP025343.1"/>
</dbReference>
<name>A0A919YG98_9BACL</name>
<dbReference type="SUPFAM" id="SSF51735">
    <property type="entry name" value="NAD(P)-binding Rossmann-fold domains"/>
    <property type="match status" value="1"/>
</dbReference>
<dbReference type="AlphaFoldDB" id="A0A919YG98"/>
<dbReference type="PROSITE" id="PS00059">
    <property type="entry name" value="ADH_ZINC"/>
    <property type="match status" value="1"/>
</dbReference>
<evidence type="ECO:0000256" key="1">
    <source>
        <dbReference type="ARBA" id="ARBA00022723"/>
    </source>
</evidence>
<comment type="similarity">
    <text evidence="4">Belongs to the zinc-containing alcohol dehydrogenase family.</text>
</comment>
<accession>A0A919YG98</accession>
<evidence type="ECO:0000256" key="4">
    <source>
        <dbReference type="RuleBase" id="RU361277"/>
    </source>
</evidence>
<dbReference type="InterPro" id="IPR020843">
    <property type="entry name" value="ER"/>
</dbReference>
<dbReference type="GO" id="GO:0008270">
    <property type="term" value="F:zinc ion binding"/>
    <property type="evidence" value="ECO:0007669"/>
    <property type="project" value="InterPro"/>
</dbReference>
<comment type="cofactor">
    <cofactor evidence="4">
        <name>Zn(2+)</name>
        <dbReference type="ChEBI" id="CHEBI:29105"/>
    </cofactor>
</comment>
<dbReference type="Gene3D" id="3.90.180.10">
    <property type="entry name" value="Medium-chain alcohol dehydrogenases, catalytic domain"/>
    <property type="match status" value="1"/>
</dbReference>
<keyword evidence="7" id="KW-1185">Reference proteome</keyword>
<dbReference type="EMBL" id="BORT01000019">
    <property type="protein sequence ID" value="GIO49103.1"/>
    <property type="molecule type" value="Genomic_DNA"/>
</dbReference>
<dbReference type="Pfam" id="PF08240">
    <property type="entry name" value="ADH_N"/>
    <property type="match status" value="1"/>
</dbReference>
<dbReference type="InterPro" id="IPR036291">
    <property type="entry name" value="NAD(P)-bd_dom_sf"/>
</dbReference>